<dbReference type="KEGG" id="mala:NCTC10135_00176"/>
<feature type="non-terminal residue" evidence="1">
    <location>
        <position position="51"/>
    </location>
</feature>
<dbReference type="SUPFAM" id="SSF116734">
    <property type="entry name" value="DNA methylase specificity domain"/>
    <property type="match status" value="1"/>
</dbReference>
<evidence type="ECO:0000313" key="2">
    <source>
        <dbReference type="Proteomes" id="UP000259864"/>
    </source>
</evidence>
<proteinExistence type="predicted"/>
<organism evidence="1 2">
    <name type="scientific">Metamycoplasma alkalescens</name>
    <dbReference type="NCBI Taxonomy" id="45363"/>
    <lineage>
        <taxon>Bacteria</taxon>
        <taxon>Bacillati</taxon>
        <taxon>Mycoplasmatota</taxon>
        <taxon>Mycoplasmoidales</taxon>
        <taxon>Metamycoplasmataceae</taxon>
        <taxon>Metamycoplasma</taxon>
    </lineage>
</organism>
<reference evidence="2" key="1">
    <citation type="submission" date="2018-06" db="EMBL/GenBank/DDBJ databases">
        <authorList>
            <consortium name="Pathogen Informatics"/>
        </authorList>
    </citation>
    <scope>NUCLEOTIDE SEQUENCE [LARGE SCALE GENOMIC DNA]</scope>
    <source>
        <strain evidence="2">NCTC10135</strain>
    </source>
</reference>
<dbReference type="EMBL" id="LS991949">
    <property type="protein sequence ID" value="SYV89684.1"/>
    <property type="molecule type" value="Genomic_DNA"/>
</dbReference>
<accession>A0A3B0P8R5</accession>
<sequence length="51" mass="5937">MLTTNTMSNLKILITKNVFEQNKISDLIDNINLLITLHQRGFFGGENEEKW</sequence>
<name>A0A3B0P8R5_9BACT</name>
<protein>
    <submittedName>
        <fullName evidence="1">Uncharacterized protein</fullName>
    </submittedName>
</protein>
<evidence type="ECO:0000313" key="1">
    <source>
        <dbReference type="EMBL" id="SYV89684.1"/>
    </source>
</evidence>
<gene>
    <name evidence="1" type="ORF">NCTC10135_00176</name>
</gene>
<dbReference type="Proteomes" id="UP000259864">
    <property type="component" value="Chromosome 1"/>
</dbReference>
<dbReference type="AlphaFoldDB" id="A0A3B0P8R5"/>